<evidence type="ECO:0000256" key="6">
    <source>
        <dbReference type="SAM" id="Phobius"/>
    </source>
</evidence>
<feature type="transmembrane region" description="Helical" evidence="6">
    <location>
        <begin position="357"/>
        <end position="382"/>
    </location>
</feature>
<dbReference type="GO" id="GO:0005295">
    <property type="term" value="F:neutral L-amino acid:sodium symporter activity"/>
    <property type="evidence" value="ECO:0007669"/>
    <property type="project" value="TreeGrafter"/>
</dbReference>
<evidence type="ECO:0000256" key="1">
    <source>
        <dbReference type="ARBA" id="ARBA00004141"/>
    </source>
</evidence>
<dbReference type="PRINTS" id="PR00173">
    <property type="entry name" value="EDTRNSPORT"/>
</dbReference>
<evidence type="ECO:0000313" key="7">
    <source>
        <dbReference type="EMBL" id="MBA5244820.1"/>
    </source>
</evidence>
<dbReference type="Pfam" id="PF00375">
    <property type="entry name" value="SDF"/>
    <property type="match status" value="1"/>
</dbReference>
<feature type="transmembrane region" description="Helical" evidence="6">
    <location>
        <begin position="9"/>
        <end position="27"/>
    </location>
</feature>
<sequence>MKSKLLGSLLFWVVVAIILGFLCSLFFPDWLARVFITFNGLFSNFLGFFVPVLIFALIAPAIAGLGRGAGKWLGITAGVAFSSTVISGLIAWGTGSALYPKLLSGKDLITNVADPDEGGLTPYFTVEMPPPLAIMSSLLLAFVVGLAMTAVKSDNLYNVLEELNDVVLKVVVTFVIPLLPLYIFGTFLGLGMNENFGDTMAAMGVVLLLSVVMTLVVVLLQYLVAGVVAGVNPFKALKNMLPAYFTALGTSSSAATIPVTYESTLKNNVDEDVAGFVVPLCATIQLSGSMMKIMLYALSIVYMASLDISGGQIFGFILLLGIMMIAAPGVPGGAIMAAAGLLQSNLGFDDSMLSLMIASYIVVDSFGTAANVTGDGAVALIVNKFASGKLHKQSPIDEPSVAPASGSTAV</sequence>
<feature type="transmembrane region" description="Helical" evidence="6">
    <location>
        <begin position="205"/>
        <end position="229"/>
    </location>
</feature>
<dbReference type="AlphaFoldDB" id="A0A7W2I4B0"/>
<comment type="subcellular location">
    <subcellularLocation>
        <location evidence="1">Membrane</location>
        <topology evidence="1">Multi-pass membrane protein</topology>
    </subcellularLocation>
</comment>
<feature type="transmembrane region" description="Helical" evidence="6">
    <location>
        <begin position="313"/>
        <end position="337"/>
    </location>
</feature>
<dbReference type="SUPFAM" id="SSF118215">
    <property type="entry name" value="Proton glutamate symport protein"/>
    <property type="match status" value="1"/>
</dbReference>
<reference evidence="7 8" key="1">
    <citation type="submission" date="2020-07" db="EMBL/GenBank/DDBJ databases">
        <title>Draft genome and description of Corynebacterium haemomassiliense strain Marseile-Q3615 sp. nov.</title>
        <authorList>
            <person name="Boxberger M."/>
            <person name="La Scola B."/>
        </authorList>
    </citation>
    <scope>NUCLEOTIDE SEQUENCE [LARGE SCALE GENOMIC DNA]</scope>
    <source>
        <strain evidence="7 8">Marseille-Q3615</strain>
    </source>
</reference>
<dbReference type="EMBL" id="JACDTZ010000001">
    <property type="protein sequence ID" value="MBA5244820.1"/>
    <property type="molecule type" value="Genomic_DNA"/>
</dbReference>
<name>A0A7W2I4B0_9CORY</name>
<dbReference type="RefSeq" id="WP_181889380.1">
    <property type="nucleotide sequence ID" value="NZ_CP170998.1"/>
</dbReference>
<feature type="transmembrane region" description="Helical" evidence="6">
    <location>
        <begin position="132"/>
        <end position="151"/>
    </location>
</feature>
<keyword evidence="4 6" id="KW-1133">Transmembrane helix</keyword>
<dbReference type="Gene3D" id="1.10.3860.10">
    <property type="entry name" value="Sodium:dicarboxylate symporter"/>
    <property type="match status" value="1"/>
</dbReference>
<keyword evidence="5 6" id="KW-0472">Membrane</keyword>
<comment type="caution">
    <text evidence="7">The sequence shown here is derived from an EMBL/GenBank/DDBJ whole genome shotgun (WGS) entry which is preliminary data.</text>
</comment>
<dbReference type="InterPro" id="IPR036458">
    <property type="entry name" value="Na:dicarbo_symporter_sf"/>
</dbReference>
<organism evidence="7 8">
    <name type="scientific">Corynebacterium haemomassiliense</name>
    <dbReference type="NCBI Taxonomy" id="2754726"/>
    <lineage>
        <taxon>Bacteria</taxon>
        <taxon>Bacillati</taxon>
        <taxon>Actinomycetota</taxon>
        <taxon>Actinomycetes</taxon>
        <taxon>Mycobacteriales</taxon>
        <taxon>Corynebacteriaceae</taxon>
        <taxon>Corynebacterium</taxon>
    </lineage>
</organism>
<feature type="transmembrane region" description="Helical" evidence="6">
    <location>
        <begin position="273"/>
        <end position="301"/>
    </location>
</feature>
<gene>
    <name evidence="7" type="ORF">H0193_08370</name>
</gene>
<feature type="transmembrane region" description="Helical" evidence="6">
    <location>
        <begin position="72"/>
        <end position="93"/>
    </location>
</feature>
<proteinExistence type="predicted"/>
<feature type="transmembrane region" description="Helical" evidence="6">
    <location>
        <begin position="241"/>
        <end position="261"/>
    </location>
</feature>
<dbReference type="Proteomes" id="UP000523682">
    <property type="component" value="Unassembled WGS sequence"/>
</dbReference>
<protein>
    <submittedName>
        <fullName evidence="7">Dicarboxylate/amino acid:cation symporter</fullName>
    </submittedName>
</protein>
<keyword evidence="3 6" id="KW-0812">Transmembrane</keyword>
<keyword evidence="2" id="KW-0813">Transport</keyword>
<keyword evidence="8" id="KW-1185">Reference proteome</keyword>
<dbReference type="PANTHER" id="PTHR42865">
    <property type="entry name" value="PROTON/GLUTAMATE-ASPARTATE SYMPORTER"/>
    <property type="match status" value="1"/>
</dbReference>
<evidence type="ECO:0000256" key="3">
    <source>
        <dbReference type="ARBA" id="ARBA00022692"/>
    </source>
</evidence>
<dbReference type="GO" id="GO:0005886">
    <property type="term" value="C:plasma membrane"/>
    <property type="evidence" value="ECO:0007669"/>
    <property type="project" value="TreeGrafter"/>
</dbReference>
<feature type="transmembrane region" description="Helical" evidence="6">
    <location>
        <begin position="47"/>
        <end position="65"/>
    </location>
</feature>
<evidence type="ECO:0000256" key="5">
    <source>
        <dbReference type="ARBA" id="ARBA00023136"/>
    </source>
</evidence>
<feature type="transmembrane region" description="Helical" evidence="6">
    <location>
        <begin position="163"/>
        <end position="185"/>
    </location>
</feature>
<accession>A0A7W2I4B0</accession>
<dbReference type="PANTHER" id="PTHR42865:SF8">
    <property type="entry name" value="SERINE_THREONINE TRANSPORTER SSTT"/>
    <property type="match status" value="1"/>
</dbReference>
<dbReference type="InterPro" id="IPR001991">
    <property type="entry name" value="Na-dicarboxylate_symporter"/>
</dbReference>
<dbReference type="GO" id="GO:0032329">
    <property type="term" value="P:serine transport"/>
    <property type="evidence" value="ECO:0007669"/>
    <property type="project" value="TreeGrafter"/>
</dbReference>
<evidence type="ECO:0000256" key="4">
    <source>
        <dbReference type="ARBA" id="ARBA00022989"/>
    </source>
</evidence>
<evidence type="ECO:0000313" key="8">
    <source>
        <dbReference type="Proteomes" id="UP000523682"/>
    </source>
</evidence>
<evidence type="ECO:0000256" key="2">
    <source>
        <dbReference type="ARBA" id="ARBA00022448"/>
    </source>
</evidence>